<dbReference type="PANTHER" id="PTHR43205">
    <property type="entry name" value="PROSTAGLANDIN REDUCTASE"/>
    <property type="match status" value="1"/>
</dbReference>
<dbReference type="InterPro" id="IPR011032">
    <property type="entry name" value="GroES-like_sf"/>
</dbReference>
<dbReference type="FunFam" id="3.40.50.720:FF:000121">
    <property type="entry name" value="Prostaglandin reductase 2"/>
    <property type="match status" value="1"/>
</dbReference>
<dbReference type="InterPro" id="IPR036291">
    <property type="entry name" value="NAD(P)-bd_dom_sf"/>
</dbReference>
<accession>A0A803LHB6</accession>
<evidence type="ECO:0000256" key="1">
    <source>
        <dbReference type="ARBA" id="ARBA00023002"/>
    </source>
</evidence>
<name>A0A803LHB6_CHEQI</name>
<dbReference type="EnsemblPlants" id="AUR62013363-RA">
    <property type="protein sequence ID" value="AUR62013363-RA:cds"/>
    <property type="gene ID" value="AUR62013363"/>
</dbReference>
<dbReference type="SUPFAM" id="SSF50129">
    <property type="entry name" value="GroES-like"/>
    <property type="match status" value="1"/>
</dbReference>
<dbReference type="PANTHER" id="PTHR43205:SF12">
    <property type="entry name" value="OS06G0602900 PROTEIN"/>
    <property type="match status" value="1"/>
</dbReference>
<dbReference type="AlphaFoldDB" id="A0A803LHB6"/>
<protein>
    <recommendedName>
        <fullName evidence="3">Alcohol dehydrogenase-like C-terminal domain-containing protein</fullName>
    </recommendedName>
</protein>
<reference evidence="4" key="2">
    <citation type="submission" date="2021-03" db="UniProtKB">
        <authorList>
            <consortium name="EnsemblPlants"/>
        </authorList>
    </citation>
    <scope>IDENTIFICATION</scope>
</reference>
<evidence type="ECO:0000313" key="5">
    <source>
        <dbReference type="Proteomes" id="UP000596660"/>
    </source>
</evidence>
<feature type="compositionally biased region" description="Acidic residues" evidence="2">
    <location>
        <begin position="29"/>
        <end position="50"/>
    </location>
</feature>
<reference evidence="4" key="1">
    <citation type="journal article" date="2017" name="Nature">
        <title>The genome of Chenopodium quinoa.</title>
        <authorList>
            <person name="Jarvis D.E."/>
            <person name="Ho Y.S."/>
            <person name="Lightfoot D.J."/>
            <person name="Schmoeckel S.M."/>
            <person name="Li B."/>
            <person name="Borm T.J.A."/>
            <person name="Ohyanagi H."/>
            <person name="Mineta K."/>
            <person name="Michell C.T."/>
            <person name="Saber N."/>
            <person name="Kharbatia N.M."/>
            <person name="Rupper R.R."/>
            <person name="Sharp A.R."/>
            <person name="Dally N."/>
            <person name="Boughton B.A."/>
            <person name="Woo Y.H."/>
            <person name="Gao G."/>
            <person name="Schijlen E.G.W.M."/>
            <person name="Guo X."/>
            <person name="Momin A.A."/>
            <person name="Negrao S."/>
            <person name="Al-Babili S."/>
            <person name="Gehring C."/>
            <person name="Roessner U."/>
            <person name="Jung C."/>
            <person name="Murphy K."/>
            <person name="Arold S.T."/>
            <person name="Gojobori T."/>
            <person name="van der Linden C.G."/>
            <person name="van Loo E.N."/>
            <person name="Jellen E.N."/>
            <person name="Maughan P.J."/>
            <person name="Tester M."/>
        </authorList>
    </citation>
    <scope>NUCLEOTIDE SEQUENCE [LARGE SCALE GENOMIC DNA]</scope>
    <source>
        <strain evidence="4">cv. PI 614886</strain>
    </source>
</reference>
<dbReference type="OMA" id="CAGSTQK"/>
<dbReference type="Proteomes" id="UP000596660">
    <property type="component" value="Unplaced"/>
</dbReference>
<keyword evidence="5" id="KW-1185">Reference proteome</keyword>
<evidence type="ECO:0000259" key="3">
    <source>
        <dbReference type="Pfam" id="PF00107"/>
    </source>
</evidence>
<evidence type="ECO:0000313" key="4">
    <source>
        <dbReference type="EnsemblPlants" id="AUR62013363-RA:cds"/>
    </source>
</evidence>
<keyword evidence="1" id="KW-0560">Oxidoreductase</keyword>
<feature type="region of interest" description="Disordered" evidence="2">
    <location>
        <begin position="1"/>
        <end position="57"/>
    </location>
</feature>
<dbReference type="InterPro" id="IPR045010">
    <property type="entry name" value="MDR_fam"/>
</dbReference>
<dbReference type="GO" id="GO:0016628">
    <property type="term" value="F:oxidoreductase activity, acting on the CH-CH group of donors, NAD or NADP as acceptor"/>
    <property type="evidence" value="ECO:0007669"/>
    <property type="project" value="InterPro"/>
</dbReference>
<dbReference type="InterPro" id="IPR013149">
    <property type="entry name" value="ADH-like_C"/>
</dbReference>
<dbReference type="Gramene" id="AUR62013363-RA">
    <property type="protein sequence ID" value="AUR62013363-RA:cds"/>
    <property type="gene ID" value="AUR62013363"/>
</dbReference>
<organism evidence="4 5">
    <name type="scientific">Chenopodium quinoa</name>
    <name type="common">Quinoa</name>
    <dbReference type="NCBI Taxonomy" id="63459"/>
    <lineage>
        <taxon>Eukaryota</taxon>
        <taxon>Viridiplantae</taxon>
        <taxon>Streptophyta</taxon>
        <taxon>Embryophyta</taxon>
        <taxon>Tracheophyta</taxon>
        <taxon>Spermatophyta</taxon>
        <taxon>Magnoliopsida</taxon>
        <taxon>eudicotyledons</taxon>
        <taxon>Gunneridae</taxon>
        <taxon>Pentapetalae</taxon>
        <taxon>Caryophyllales</taxon>
        <taxon>Chenopodiaceae</taxon>
        <taxon>Chenopodioideae</taxon>
        <taxon>Atripliceae</taxon>
        <taxon>Chenopodium</taxon>
    </lineage>
</organism>
<dbReference type="Pfam" id="PF00107">
    <property type="entry name" value="ADH_zinc_N"/>
    <property type="match status" value="1"/>
</dbReference>
<dbReference type="SUPFAM" id="SSF51735">
    <property type="entry name" value="NAD(P)-binding Rossmann-fold domains"/>
    <property type="match status" value="1"/>
</dbReference>
<sequence length="255" mass="27624">MSLESFWKRAGKSQKSSTCSSPSSRNPPIEEDVVTPIDDADIESPNDDADVVSPNNDAPINGNGVGKVVASGHPKFRKDDLVTGLLIWAQYAVVENVNLLRKLDSMEFPLSYHLGILGVSGLTAYAGFFKVGKPKKGERIFVSTASGSVGNLVGQYAKLFGCYVVGCAGSTQKVAMLKEKLGFDDAFNYKEESDLKLALQRHFPKGIDIYFDNVGGEMLEAAIENMNPFGRVVVCGVMSQYTDPTKRRAGPNMIT</sequence>
<feature type="domain" description="Alcohol dehydrogenase-like C-terminal" evidence="3">
    <location>
        <begin position="149"/>
        <end position="242"/>
    </location>
</feature>
<proteinExistence type="predicted"/>
<feature type="compositionally biased region" description="Low complexity" evidence="2">
    <location>
        <begin position="13"/>
        <end position="24"/>
    </location>
</feature>
<evidence type="ECO:0000256" key="2">
    <source>
        <dbReference type="SAM" id="MobiDB-lite"/>
    </source>
</evidence>
<dbReference type="Gene3D" id="3.40.50.720">
    <property type="entry name" value="NAD(P)-binding Rossmann-like Domain"/>
    <property type="match status" value="1"/>
</dbReference>